<feature type="signal peptide" evidence="1">
    <location>
        <begin position="1"/>
        <end position="18"/>
    </location>
</feature>
<reference evidence="2 3" key="1">
    <citation type="submission" date="2013-07" db="EMBL/GenBank/DDBJ databases">
        <title>Thioclava pacifica DSM 10166 Genome Sequencing.</title>
        <authorList>
            <person name="Lai Q."/>
            <person name="Shao Z."/>
        </authorList>
    </citation>
    <scope>NUCLEOTIDE SEQUENCE [LARGE SCALE GENOMIC DNA]</scope>
    <source>
        <strain evidence="2 3">DSM 10166</strain>
    </source>
</reference>
<sequence>MRVALFLCAGLLALTACKSEDSSASEDAGDPGMCPPPAIAALVGRDVAALDAIYFEGALRVIRPSEAVTMDYNAQRVNVLLDDQDVITEVKCY</sequence>
<feature type="chain" id="PRO_5001695007" description="Peptidase inhibitor I78 family protein" evidence="1">
    <location>
        <begin position="19"/>
        <end position="93"/>
    </location>
</feature>
<dbReference type="STRING" id="1353537.TP2_12315"/>
<organism evidence="2 3">
    <name type="scientific">Thioclava pacifica DSM 10166</name>
    <dbReference type="NCBI Taxonomy" id="1353537"/>
    <lineage>
        <taxon>Bacteria</taxon>
        <taxon>Pseudomonadati</taxon>
        <taxon>Pseudomonadota</taxon>
        <taxon>Alphaproteobacteria</taxon>
        <taxon>Rhodobacterales</taxon>
        <taxon>Paracoccaceae</taxon>
        <taxon>Thioclava</taxon>
    </lineage>
</organism>
<name>A0A074JP89_9RHOB</name>
<dbReference type="Gene3D" id="3.30.10.10">
    <property type="entry name" value="Trypsin Inhibitor V, subunit A"/>
    <property type="match status" value="1"/>
</dbReference>
<proteinExistence type="predicted"/>
<keyword evidence="1" id="KW-0732">Signal</keyword>
<dbReference type="Pfam" id="PF11720">
    <property type="entry name" value="Inhibitor_I78"/>
    <property type="match status" value="1"/>
</dbReference>
<keyword evidence="3" id="KW-1185">Reference proteome</keyword>
<evidence type="ECO:0000313" key="2">
    <source>
        <dbReference type="EMBL" id="KEO51172.1"/>
    </source>
</evidence>
<gene>
    <name evidence="2" type="ORF">TP2_12315</name>
</gene>
<evidence type="ECO:0000256" key="1">
    <source>
        <dbReference type="SAM" id="SignalP"/>
    </source>
</evidence>
<comment type="caution">
    <text evidence="2">The sequence shown here is derived from an EMBL/GenBank/DDBJ whole genome shotgun (WGS) entry which is preliminary data.</text>
</comment>
<dbReference type="PROSITE" id="PS51257">
    <property type="entry name" value="PROKAR_LIPOPROTEIN"/>
    <property type="match status" value="1"/>
</dbReference>
<protein>
    <recommendedName>
        <fullName evidence="4">Peptidase inhibitor I78 family protein</fullName>
    </recommendedName>
</protein>
<evidence type="ECO:0008006" key="4">
    <source>
        <dbReference type="Google" id="ProtNLM"/>
    </source>
</evidence>
<dbReference type="OrthoDB" id="8724542at2"/>
<dbReference type="InterPro" id="IPR021719">
    <property type="entry name" value="Prot_inh_I78"/>
</dbReference>
<accession>A0A074JP89</accession>
<dbReference type="AlphaFoldDB" id="A0A074JP89"/>
<evidence type="ECO:0000313" key="3">
    <source>
        <dbReference type="Proteomes" id="UP000027432"/>
    </source>
</evidence>
<dbReference type="Proteomes" id="UP000027432">
    <property type="component" value="Unassembled WGS sequence"/>
</dbReference>
<dbReference type="EMBL" id="AUND01000039">
    <property type="protein sequence ID" value="KEO51172.1"/>
    <property type="molecule type" value="Genomic_DNA"/>
</dbReference>